<dbReference type="EMBL" id="JBEPAZ010000034">
    <property type="protein sequence ID" value="MER6431885.1"/>
    <property type="molecule type" value="Genomic_DNA"/>
</dbReference>
<name>A0ABV1UE28_9ACTN</name>
<comment type="caution">
    <text evidence="1">The sequence shown here is derived from an EMBL/GenBank/DDBJ whole genome shotgun (WGS) entry which is preliminary data.</text>
</comment>
<dbReference type="RefSeq" id="WP_352064825.1">
    <property type="nucleotide sequence ID" value="NZ_JBEPAZ010000034.1"/>
</dbReference>
<reference evidence="1 2" key="1">
    <citation type="submission" date="2024-06" db="EMBL/GenBank/DDBJ databases">
        <title>The Natural Products Discovery Center: Release of the First 8490 Sequenced Strains for Exploring Actinobacteria Biosynthetic Diversity.</title>
        <authorList>
            <person name="Kalkreuter E."/>
            <person name="Kautsar S.A."/>
            <person name="Yang D."/>
            <person name="Bader C.D."/>
            <person name="Teijaro C.N."/>
            <person name="Fluegel L."/>
            <person name="Davis C.M."/>
            <person name="Simpson J.R."/>
            <person name="Lauterbach L."/>
            <person name="Steele A.D."/>
            <person name="Gui C."/>
            <person name="Meng S."/>
            <person name="Li G."/>
            <person name="Viehrig K."/>
            <person name="Ye F."/>
            <person name="Su P."/>
            <person name="Kiefer A.F."/>
            <person name="Nichols A."/>
            <person name="Cepeda A.J."/>
            <person name="Yan W."/>
            <person name="Fan B."/>
            <person name="Jiang Y."/>
            <person name="Adhikari A."/>
            <person name="Zheng C.-J."/>
            <person name="Schuster L."/>
            <person name="Cowan T.M."/>
            <person name="Smanski M.J."/>
            <person name="Chevrette M.G."/>
            <person name="De Carvalho L.P.S."/>
            <person name="Shen B."/>
        </authorList>
    </citation>
    <scope>NUCLEOTIDE SEQUENCE [LARGE SCALE GENOMIC DNA]</scope>
    <source>
        <strain evidence="1 2">NPDC001166</strain>
    </source>
</reference>
<evidence type="ECO:0000313" key="2">
    <source>
        <dbReference type="Proteomes" id="UP001470023"/>
    </source>
</evidence>
<protein>
    <submittedName>
        <fullName evidence="1">Uncharacterized protein</fullName>
    </submittedName>
</protein>
<keyword evidence="2" id="KW-1185">Reference proteome</keyword>
<proteinExistence type="predicted"/>
<gene>
    <name evidence="1" type="ORF">ABT272_29785</name>
</gene>
<sequence>MSGHGSPGLIAVAGESIAAGVGAGIADRARIRPVAAWAWMWRNFDAVLPDGDVPATDAADRPLPLWPGTVPEAGGVVEDEGLLLR</sequence>
<evidence type="ECO:0000313" key="1">
    <source>
        <dbReference type="EMBL" id="MER6431885.1"/>
    </source>
</evidence>
<dbReference type="Proteomes" id="UP001470023">
    <property type="component" value="Unassembled WGS sequence"/>
</dbReference>
<accession>A0ABV1UE28</accession>
<organism evidence="1 2">
    <name type="scientific">Streptomyces sp. 900105245</name>
    <dbReference type="NCBI Taxonomy" id="3154379"/>
    <lineage>
        <taxon>Bacteria</taxon>
        <taxon>Bacillati</taxon>
        <taxon>Actinomycetota</taxon>
        <taxon>Actinomycetes</taxon>
        <taxon>Kitasatosporales</taxon>
        <taxon>Streptomycetaceae</taxon>
        <taxon>Streptomyces</taxon>
    </lineage>
</organism>